<comment type="caution">
    <text evidence="1">The sequence shown here is derived from an EMBL/GenBank/DDBJ whole genome shotgun (WGS) entry which is preliminary data.</text>
</comment>
<name>A0A151A8K2_9EURY</name>
<reference evidence="1 2" key="1">
    <citation type="submission" date="2016-02" db="EMBL/GenBank/DDBJ databases">
        <title>Genome sequence of Halalkalicoccus paucihalophilus DSM 24557.</title>
        <authorList>
            <person name="Poehlein A."/>
            <person name="Daniel R."/>
        </authorList>
    </citation>
    <scope>NUCLEOTIDE SEQUENCE [LARGE SCALE GENOMIC DNA]</scope>
    <source>
        <strain evidence="1 2">DSM 24557</strain>
    </source>
</reference>
<accession>A0A151A8K2</accession>
<dbReference type="PATRIC" id="fig|1008153.3.peg.4332"/>
<keyword evidence="2" id="KW-1185">Reference proteome</keyword>
<dbReference type="EMBL" id="LTAZ01000017">
    <property type="protein sequence ID" value="KYH23965.1"/>
    <property type="molecule type" value="Genomic_DNA"/>
</dbReference>
<evidence type="ECO:0000313" key="2">
    <source>
        <dbReference type="Proteomes" id="UP000075321"/>
    </source>
</evidence>
<protein>
    <submittedName>
        <fullName evidence="1">Uncharacterized protein</fullName>
    </submittedName>
</protein>
<dbReference type="Proteomes" id="UP000075321">
    <property type="component" value="Unassembled WGS sequence"/>
</dbReference>
<proteinExistence type="predicted"/>
<organism evidence="1 2">
    <name type="scientific">Halalkalicoccus paucihalophilus</name>
    <dbReference type="NCBI Taxonomy" id="1008153"/>
    <lineage>
        <taxon>Archaea</taxon>
        <taxon>Methanobacteriati</taxon>
        <taxon>Methanobacteriota</taxon>
        <taxon>Stenosarchaea group</taxon>
        <taxon>Halobacteria</taxon>
        <taxon>Halobacteriales</taxon>
        <taxon>Halococcaceae</taxon>
        <taxon>Halalkalicoccus</taxon>
    </lineage>
</organism>
<gene>
    <name evidence="1" type="ORF">HAPAU_40440</name>
</gene>
<sequence>MHKFIYNIYIIMLAFPNERGKTSLLKLLKEVLKGWNQADRGCRKKSYLHRLKATMRYHDRCDRDIERPPAESVMS</sequence>
<evidence type="ECO:0000313" key="1">
    <source>
        <dbReference type="EMBL" id="KYH23965.1"/>
    </source>
</evidence>
<dbReference type="AlphaFoldDB" id="A0A151A8K2"/>